<accession>A0A2U2N366</accession>
<dbReference type="PIRSF" id="PIRSF000077">
    <property type="entry name" value="Thioredoxin"/>
    <property type="match status" value="1"/>
</dbReference>
<name>A0A2U2N366_9GAMM</name>
<keyword evidence="12" id="KW-1185">Reference proteome</keyword>
<sequence>MATVTEHAPIPVSDAELRALVEREPLVLVDFWAPWCGPCHAIAPVLEGLAAKHGERLTIAKVNVDEHQETARRFSVRAIPTLVVFRDGRAVETLVGLQTRRSLDEALQRAGLE</sequence>
<evidence type="ECO:0000256" key="2">
    <source>
        <dbReference type="ARBA" id="ARBA00022448"/>
    </source>
</evidence>
<feature type="disulfide bond" description="Redox-active" evidence="9">
    <location>
        <begin position="36"/>
        <end position="39"/>
    </location>
</feature>
<evidence type="ECO:0000256" key="9">
    <source>
        <dbReference type="PIRSR" id="PIRSR000077-4"/>
    </source>
</evidence>
<dbReference type="GO" id="GO:0015035">
    <property type="term" value="F:protein-disulfide reductase activity"/>
    <property type="evidence" value="ECO:0007669"/>
    <property type="project" value="UniProtKB-UniRule"/>
</dbReference>
<evidence type="ECO:0000256" key="4">
    <source>
        <dbReference type="ARBA" id="ARBA00023157"/>
    </source>
</evidence>
<dbReference type="OrthoDB" id="9790390at2"/>
<organism evidence="11 12">
    <name type="scientific">Sediminicurvatus halobius</name>
    <dbReference type="NCBI Taxonomy" id="2182432"/>
    <lineage>
        <taxon>Bacteria</taxon>
        <taxon>Pseudomonadati</taxon>
        <taxon>Pseudomonadota</taxon>
        <taxon>Gammaproteobacteria</taxon>
        <taxon>Chromatiales</taxon>
        <taxon>Ectothiorhodospiraceae</taxon>
        <taxon>Sediminicurvatus</taxon>
    </lineage>
</organism>
<evidence type="ECO:0000256" key="6">
    <source>
        <dbReference type="NCBIfam" id="TIGR01068"/>
    </source>
</evidence>
<dbReference type="EMBL" id="QFFI01000010">
    <property type="protein sequence ID" value="PWG63542.1"/>
    <property type="molecule type" value="Genomic_DNA"/>
</dbReference>
<dbReference type="GO" id="GO:0045454">
    <property type="term" value="P:cell redox homeostasis"/>
    <property type="evidence" value="ECO:0007669"/>
    <property type="project" value="TreeGrafter"/>
</dbReference>
<dbReference type="AlphaFoldDB" id="A0A2U2N366"/>
<evidence type="ECO:0000256" key="8">
    <source>
        <dbReference type="PIRSR" id="PIRSR000077-1"/>
    </source>
</evidence>
<protein>
    <recommendedName>
        <fullName evidence="6 7">Thioredoxin</fullName>
    </recommendedName>
</protein>
<dbReference type="Pfam" id="PF00085">
    <property type="entry name" value="Thioredoxin"/>
    <property type="match status" value="1"/>
</dbReference>
<evidence type="ECO:0000259" key="10">
    <source>
        <dbReference type="PROSITE" id="PS51352"/>
    </source>
</evidence>
<evidence type="ECO:0000313" key="11">
    <source>
        <dbReference type="EMBL" id="PWG63542.1"/>
    </source>
</evidence>
<dbReference type="PROSITE" id="PS51352">
    <property type="entry name" value="THIOREDOXIN_2"/>
    <property type="match status" value="1"/>
</dbReference>
<keyword evidence="3" id="KW-0249">Electron transport</keyword>
<keyword evidence="2" id="KW-0813">Transport</keyword>
<dbReference type="PANTHER" id="PTHR45663">
    <property type="entry name" value="GEO12009P1"/>
    <property type="match status" value="1"/>
</dbReference>
<dbReference type="PRINTS" id="PR00421">
    <property type="entry name" value="THIOREDOXIN"/>
</dbReference>
<reference evidence="11 12" key="1">
    <citation type="submission" date="2018-05" db="EMBL/GenBank/DDBJ databases">
        <title>Spiribacter halobius sp. nov., a moderately halophilic bacterium isolated from marine solar saltern.</title>
        <authorList>
            <person name="Zheng W.-S."/>
            <person name="Lu D.-C."/>
            <person name="Du Z.-J."/>
        </authorList>
    </citation>
    <scope>NUCLEOTIDE SEQUENCE [LARGE SCALE GENOMIC DNA]</scope>
    <source>
        <strain evidence="11 12">E85</strain>
    </source>
</reference>
<dbReference type="CDD" id="cd02947">
    <property type="entry name" value="TRX_family"/>
    <property type="match status" value="1"/>
</dbReference>
<feature type="site" description="Deprotonates C-terminal active site Cys" evidence="8">
    <location>
        <position position="30"/>
    </location>
</feature>
<evidence type="ECO:0000256" key="5">
    <source>
        <dbReference type="ARBA" id="ARBA00023284"/>
    </source>
</evidence>
<proteinExistence type="inferred from homology"/>
<dbReference type="PROSITE" id="PS00194">
    <property type="entry name" value="THIOREDOXIN_1"/>
    <property type="match status" value="1"/>
</dbReference>
<dbReference type="SUPFAM" id="SSF52833">
    <property type="entry name" value="Thioredoxin-like"/>
    <property type="match status" value="1"/>
</dbReference>
<dbReference type="PANTHER" id="PTHR45663:SF11">
    <property type="entry name" value="GEO12009P1"/>
    <property type="match status" value="1"/>
</dbReference>
<dbReference type="InterPro" id="IPR005746">
    <property type="entry name" value="Thioredoxin"/>
</dbReference>
<feature type="site" description="Contributes to redox potential value" evidence="8">
    <location>
        <position position="37"/>
    </location>
</feature>
<feature type="active site" description="Nucleophile" evidence="8">
    <location>
        <position position="36"/>
    </location>
</feature>
<feature type="site" description="Contributes to redox potential value" evidence="8">
    <location>
        <position position="38"/>
    </location>
</feature>
<comment type="caution">
    <text evidence="11">The sequence shown here is derived from an EMBL/GenBank/DDBJ whole genome shotgun (WGS) entry which is preliminary data.</text>
</comment>
<dbReference type="InterPro" id="IPR036249">
    <property type="entry name" value="Thioredoxin-like_sf"/>
</dbReference>
<dbReference type="GO" id="GO:0005829">
    <property type="term" value="C:cytosol"/>
    <property type="evidence" value="ECO:0007669"/>
    <property type="project" value="TreeGrafter"/>
</dbReference>
<keyword evidence="4 9" id="KW-1015">Disulfide bond</keyword>
<comment type="similarity">
    <text evidence="1 7">Belongs to the thioredoxin family.</text>
</comment>
<keyword evidence="5 9" id="KW-0676">Redox-active center</keyword>
<dbReference type="NCBIfam" id="TIGR01068">
    <property type="entry name" value="thioredoxin"/>
    <property type="match status" value="1"/>
</dbReference>
<evidence type="ECO:0000256" key="3">
    <source>
        <dbReference type="ARBA" id="ARBA00022982"/>
    </source>
</evidence>
<evidence type="ECO:0000256" key="7">
    <source>
        <dbReference type="PIRNR" id="PIRNR000077"/>
    </source>
</evidence>
<dbReference type="Proteomes" id="UP000245474">
    <property type="component" value="Unassembled WGS sequence"/>
</dbReference>
<evidence type="ECO:0000313" key="12">
    <source>
        <dbReference type="Proteomes" id="UP000245474"/>
    </source>
</evidence>
<gene>
    <name evidence="11" type="primary">trxA</name>
    <name evidence="11" type="ORF">DEM34_08265</name>
</gene>
<dbReference type="RefSeq" id="WP_109678116.1">
    <property type="nucleotide sequence ID" value="NZ_CP086615.1"/>
</dbReference>
<dbReference type="Gene3D" id="3.40.30.10">
    <property type="entry name" value="Glutaredoxin"/>
    <property type="match status" value="1"/>
</dbReference>
<feature type="domain" description="Thioredoxin" evidence="10">
    <location>
        <begin position="1"/>
        <end position="113"/>
    </location>
</feature>
<feature type="active site" description="Nucleophile" evidence="8">
    <location>
        <position position="39"/>
    </location>
</feature>
<evidence type="ECO:0000256" key="1">
    <source>
        <dbReference type="ARBA" id="ARBA00008987"/>
    </source>
</evidence>
<dbReference type="InterPro" id="IPR017937">
    <property type="entry name" value="Thioredoxin_CS"/>
</dbReference>
<dbReference type="FunFam" id="3.40.30.10:FF:000001">
    <property type="entry name" value="Thioredoxin"/>
    <property type="match status" value="1"/>
</dbReference>
<dbReference type="InterPro" id="IPR013766">
    <property type="entry name" value="Thioredoxin_domain"/>
</dbReference>